<dbReference type="AlphaFoldDB" id="A0A3B6VV10"/>
<evidence type="ECO:0000313" key="4">
    <source>
        <dbReference type="Proteomes" id="UP000010793"/>
    </source>
</evidence>
<name>A0A3B6VV10_BRAPL</name>
<feature type="coiled-coil region" evidence="1">
    <location>
        <begin position="53"/>
        <end position="84"/>
    </location>
</feature>
<feature type="transmembrane region" description="Helical" evidence="2">
    <location>
        <begin position="7"/>
        <end position="23"/>
    </location>
</feature>
<keyword evidence="2" id="KW-0472">Membrane</keyword>
<sequence length="302" mass="36017">MQKLNIALWVIVSIFMLFLSIALQSISYFIILLFFLGLYLLFYLFKKYQSKKEEEERIEIDSEISRLTRLKEEKEEELEKMIEDEIVNNIVIGSKNYYNEAETSSLGISVLDDKIRFYTEEDYNTTDFSKIFYDVENISGVLVGKMREYIKKELNSLNRFIREAQDMPIPVKPFYNIDINKVIFDIPNEEQESGSYYTNLSKEKLTKTGKPPKYPYNLFFRTVEKTWVEKDGIIEDRKWNTIDGVLYYLPNQTIGKGWFIMWKNNFSYKIELKLINDILAISKIEYSSPQHEYREVLYKVNK</sequence>
<accession>A0A3B6VV10</accession>
<dbReference type="Proteomes" id="UP000010793">
    <property type="component" value="Chromosome"/>
</dbReference>
<keyword evidence="1" id="KW-0175">Coiled coil</keyword>
<reference evidence="3 4" key="1">
    <citation type="journal article" date="2013" name="Genome Announc.">
        <title>Complete Genome Sequence of the Porcine Strain Brachyspira pilosicoli P43/6/78(T.).</title>
        <authorList>
            <person name="Lin C."/>
            <person name="den Bakker H.C."/>
            <person name="Suzuki H."/>
            <person name="Lefebure T."/>
            <person name="Ponnala L."/>
            <person name="Sun Q."/>
            <person name="Stanhope M.J."/>
            <person name="Wiedmann M."/>
            <person name="Duhamel G.E."/>
        </authorList>
    </citation>
    <scope>NUCLEOTIDE SEQUENCE [LARGE SCALE GENOMIC DNA]</scope>
    <source>
        <strain evidence="3 4">P43/6/78</strain>
    </source>
</reference>
<proteinExistence type="predicted"/>
<protein>
    <submittedName>
        <fullName evidence="3">Uncharacterized protein</fullName>
    </submittedName>
</protein>
<keyword evidence="2" id="KW-1133">Transmembrane helix</keyword>
<evidence type="ECO:0000256" key="1">
    <source>
        <dbReference type="SAM" id="Coils"/>
    </source>
</evidence>
<evidence type="ECO:0000313" key="3">
    <source>
        <dbReference type="EMBL" id="AGA67572.1"/>
    </source>
</evidence>
<keyword evidence="2" id="KW-0812">Transmembrane</keyword>
<dbReference type="RefSeq" id="WP_015275024.1">
    <property type="nucleotide sequence ID" value="NC_019908.1"/>
</dbReference>
<evidence type="ECO:0000256" key="2">
    <source>
        <dbReference type="SAM" id="Phobius"/>
    </source>
</evidence>
<dbReference type="KEGG" id="bpip:BPP43_12170"/>
<organism evidence="3 4">
    <name type="scientific">Brachyspira pilosicoli P43/6/78</name>
    <dbReference type="NCBI Taxonomy" id="1042417"/>
    <lineage>
        <taxon>Bacteria</taxon>
        <taxon>Pseudomonadati</taxon>
        <taxon>Spirochaetota</taxon>
        <taxon>Spirochaetia</taxon>
        <taxon>Brachyspirales</taxon>
        <taxon>Brachyspiraceae</taxon>
        <taxon>Brachyspira</taxon>
    </lineage>
</organism>
<keyword evidence="4" id="KW-1185">Reference proteome</keyword>
<gene>
    <name evidence="3" type="ORF">BPP43_12170</name>
</gene>
<dbReference type="EMBL" id="CP002873">
    <property type="protein sequence ID" value="AGA67572.1"/>
    <property type="molecule type" value="Genomic_DNA"/>
</dbReference>
<feature type="transmembrane region" description="Helical" evidence="2">
    <location>
        <begin position="29"/>
        <end position="45"/>
    </location>
</feature>